<feature type="repeat" description="RCC1" evidence="2">
    <location>
        <begin position="109"/>
        <end position="160"/>
    </location>
</feature>
<comment type="caution">
    <text evidence="5">The sequence shown here is derived from an EMBL/GenBank/DDBJ whole genome shotgun (WGS) entry which is preliminary data.</text>
</comment>
<feature type="repeat" description="RCC1" evidence="2">
    <location>
        <begin position="365"/>
        <end position="416"/>
    </location>
</feature>
<dbReference type="InterPro" id="IPR000408">
    <property type="entry name" value="Reg_chr_condens"/>
</dbReference>
<feature type="repeat" description="RCC1" evidence="2">
    <location>
        <begin position="477"/>
        <end position="542"/>
    </location>
</feature>
<dbReference type="InterPro" id="IPR009091">
    <property type="entry name" value="RCC1/BLIP-II"/>
</dbReference>
<dbReference type="PROSITE" id="PS50800">
    <property type="entry name" value="SAP"/>
    <property type="match status" value="1"/>
</dbReference>
<dbReference type="Proteomes" id="UP000241890">
    <property type="component" value="Unassembled WGS sequence"/>
</dbReference>
<dbReference type="InterPro" id="IPR003034">
    <property type="entry name" value="SAP_dom"/>
</dbReference>
<dbReference type="SUPFAM" id="SSF68906">
    <property type="entry name" value="SAP domain"/>
    <property type="match status" value="1"/>
</dbReference>
<dbReference type="Gene3D" id="1.10.720.30">
    <property type="entry name" value="SAP domain"/>
    <property type="match status" value="1"/>
</dbReference>
<dbReference type="SMART" id="SM00513">
    <property type="entry name" value="SAP"/>
    <property type="match status" value="1"/>
</dbReference>
<keyword evidence="3" id="KW-0175">Coiled coil</keyword>
<evidence type="ECO:0000313" key="5">
    <source>
        <dbReference type="EMBL" id="GBG27017.1"/>
    </source>
</evidence>
<evidence type="ECO:0000256" key="1">
    <source>
        <dbReference type="ARBA" id="ARBA00022737"/>
    </source>
</evidence>
<dbReference type="PROSITE" id="PS50012">
    <property type="entry name" value="RCC1_3"/>
    <property type="match status" value="6"/>
</dbReference>
<dbReference type="Pfam" id="PF25390">
    <property type="entry name" value="WD40_RLD"/>
    <property type="match status" value="1"/>
</dbReference>
<evidence type="ECO:0000313" key="6">
    <source>
        <dbReference type="Proteomes" id="UP000241890"/>
    </source>
</evidence>
<dbReference type="PANTHER" id="PTHR22870">
    <property type="entry name" value="REGULATOR OF CHROMOSOME CONDENSATION"/>
    <property type="match status" value="1"/>
</dbReference>
<dbReference type="InterPro" id="IPR051210">
    <property type="entry name" value="Ub_ligase/GEF_domain"/>
</dbReference>
<dbReference type="PRINTS" id="PR00633">
    <property type="entry name" value="RCCNDNSATION"/>
</dbReference>
<evidence type="ECO:0000259" key="4">
    <source>
        <dbReference type="PROSITE" id="PS50800"/>
    </source>
</evidence>
<dbReference type="PANTHER" id="PTHR22870:SF408">
    <property type="entry name" value="OS09G0560450 PROTEIN"/>
    <property type="match status" value="1"/>
</dbReference>
<dbReference type="InParanoid" id="A0A2R5G7J9"/>
<feature type="coiled-coil region" evidence="3">
    <location>
        <begin position="555"/>
        <end position="589"/>
    </location>
</feature>
<dbReference type="EMBL" id="BEYU01000027">
    <property type="protein sequence ID" value="GBG27017.1"/>
    <property type="molecule type" value="Genomic_DNA"/>
</dbReference>
<evidence type="ECO:0000256" key="3">
    <source>
        <dbReference type="SAM" id="Coils"/>
    </source>
</evidence>
<keyword evidence="6" id="KW-1185">Reference proteome</keyword>
<dbReference type="Gene3D" id="2.130.10.30">
    <property type="entry name" value="Regulator of chromosome condensation 1/beta-lactamase-inhibitor protein II"/>
    <property type="match status" value="3"/>
</dbReference>
<dbReference type="InterPro" id="IPR058923">
    <property type="entry name" value="RCC1-like_dom"/>
</dbReference>
<accession>A0A2R5G7J9</accession>
<dbReference type="OrthoDB" id="10256179at2759"/>
<dbReference type="Pfam" id="PF02037">
    <property type="entry name" value="SAP"/>
    <property type="match status" value="1"/>
</dbReference>
<sequence>MADQRLKPGTLADKRSELTAGLTSIRGSEKVYNEEDEGEDYWADIDVKRLRIRELRAALQARGLSTKGNKRALQVRLQQSVHEEKEEELEYLAMVEAARRAEAALEESGSVYTSGLNRKGQLGVGDRESRDTFTVVKRLRGKGIVKVSAGGDVALALAENGNVFTWGGVGTGGNMAKVKAAAEDGKLDARARRRKKQMEESGELEAVVGEIGDVGEDGLPEPRLIEPLQGEGIVTVSAGPNHCGAVSDGGDLYMWGDGTRGQCGTGRLAIENSPVLVEALQTGVVVTEVSVGQTHSMILLEDDSEVMSFGFSNSGKLGLTTLERKGVKPPANKYFPTPTPLPGFRAVKVLRVACSANHSAAITDHGLYTWGSGDGGRLGHGDHRDRFEPCRVDSLANEIVIDLSLGFWHTAAVVQVPPCYNGGWLFTWGSGYHGQLAQGDTTCCVTPTASRVCMDMRLLFVRVECGPTHCMALTIDNDLYSWGSNPHGELARELQYEEDEEREYSPIPGFVPGFNTIVDRVGRGSVISFACGRNFSVVATAKYVGETEEEVMLREDDEAAKMEREERRIERLRQKAAEEERRAAKTAQETIKTTDDGLVDLKQFEGMACVSCEACPGFEANLFHPNQCKECKHPRKYHIKPKKHAL</sequence>
<feature type="repeat" description="RCC1" evidence="2">
    <location>
        <begin position="304"/>
        <end position="365"/>
    </location>
</feature>
<reference evidence="5 6" key="1">
    <citation type="submission" date="2017-12" db="EMBL/GenBank/DDBJ databases">
        <title>Sequencing, de novo assembly and annotation of complete genome of a new Thraustochytrid species, strain FCC1311.</title>
        <authorList>
            <person name="Sedici K."/>
            <person name="Godart F."/>
            <person name="Aiese Cigliano R."/>
            <person name="Sanseverino W."/>
            <person name="Barakat M."/>
            <person name="Ortet P."/>
            <person name="Marechal E."/>
            <person name="Cagnac O."/>
            <person name="Amato A."/>
        </authorList>
    </citation>
    <scope>NUCLEOTIDE SEQUENCE [LARGE SCALE GENOMIC DNA]</scope>
</reference>
<keyword evidence="1" id="KW-0677">Repeat</keyword>
<dbReference type="InterPro" id="IPR036361">
    <property type="entry name" value="SAP_dom_sf"/>
</dbReference>
<name>A0A2R5G7J9_9STRA</name>
<proteinExistence type="predicted"/>
<feature type="repeat" description="RCC1" evidence="2">
    <location>
        <begin position="423"/>
        <end position="476"/>
    </location>
</feature>
<evidence type="ECO:0000256" key="2">
    <source>
        <dbReference type="PROSITE-ProRule" id="PRU00235"/>
    </source>
</evidence>
<protein>
    <submittedName>
        <fullName evidence="5">RCC1 and BTB domain-containing protein 2</fullName>
    </submittedName>
</protein>
<dbReference type="AlphaFoldDB" id="A0A2R5G7J9"/>
<dbReference type="Pfam" id="PF00415">
    <property type="entry name" value="RCC1"/>
    <property type="match status" value="2"/>
</dbReference>
<dbReference type="SUPFAM" id="SSF50985">
    <property type="entry name" value="RCC1/BLIP-II"/>
    <property type="match status" value="2"/>
</dbReference>
<feature type="repeat" description="RCC1" evidence="2">
    <location>
        <begin position="250"/>
        <end position="302"/>
    </location>
</feature>
<organism evidence="5 6">
    <name type="scientific">Hondaea fermentalgiana</name>
    <dbReference type="NCBI Taxonomy" id="2315210"/>
    <lineage>
        <taxon>Eukaryota</taxon>
        <taxon>Sar</taxon>
        <taxon>Stramenopiles</taxon>
        <taxon>Bigyra</taxon>
        <taxon>Labyrinthulomycetes</taxon>
        <taxon>Thraustochytrida</taxon>
        <taxon>Thraustochytriidae</taxon>
        <taxon>Hondaea</taxon>
    </lineage>
</organism>
<gene>
    <name evidence="5" type="ORF">FCC1311_032402</name>
</gene>
<feature type="domain" description="SAP" evidence="4">
    <location>
        <begin position="47"/>
        <end position="81"/>
    </location>
</feature>